<dbReference type="GO" id="GO:0004803">
    <property type="term" value="F:transposase activity"/>
    <property type="evidence" value="ECO:0007669"/>
    <property type="project" value="InterPro"/>
</dbReference>
<dbReference type="PANTHER" id="PTHR33055:SF3">
    <property type="entry name" value="PUTATIVE TRANSPOSASE FOR IS117-RELATED"/>
    <property type="match status" value="1"/>
</dbReference>
<dbReference type="OrthoDB" id="8261795at2"/>
<dbReference type="NCBIfam" id="NF033542">
    <property type="entry name" value="transpos_IS110"/>
    <property type="match status" value="1"/>
</dbReference>
<sequence>MAIWIGIDAAKVVHWAVGIDDGGGVVLDRAVENNPVAIYHFIVELRNVNGDVVIGIDVVGSFARFIEASLLAEGFVLVHTPGIAVNRAGQGFAGGERKSDPRDAARHCPRTNGGQYLAIAELVRTRDLRPVLADDDTRVALRLKVGRRRDLMQDQVRRIARIRGLLCGIHPGLEQAFDLCCKGPLALLTRHVTPSDIRRAGRARIVAHLKKTPHLHGCETIARRAFDCAKAQRITVPGEAATADLIRELAAEALEARQKIARIEKDLEDILSHHPDWALIRSLPGMGVVLTAEFQAPIGNIARFASADALAAAAGLAPVQRQSGKRAGWRRAYGGDKALKRVFCQSAFCAVTQKDPLSKAFYDRKRKEGKHHTQALIALARRRVTVLWTMLQRRETFDPKQNAA</sequence>
<proteinExistence type="predicted"/>
<protein>
    <submittedName>
        <fullName evidence="3">IS110 family transposase</fullName>
    </submittedName>
</protein>
<dbReference type="Pfam" id="PF02371">
    <property type="entry name" value="Transposase_20"/>
    <property type="match status" value="1"/>
</dbReference>
<dbReference type="GO" id="GO:0006313">
    <property type="term" value="P:DNA transposition"/>
    <property type="evidence" value="ECO:0007669"/>
    <property type="project" value="InterPro"/>
</dbReference>
<dbReference type="EMBL" id="VFSV01000091">
    <property type="protein sequence ID" value="TRD14073.1"/>
    <property type="molecule type" value="Genomic_DNA"/>
</dbReference>
<dbReference type="RefSeq" id="WP_142836332.1">
    <property type="nucleotide sequence ID" value="NZ_VFSV01000091.1"/>
</dbReference>
<feature type="domain" description="Transposase IS116/IS110/IS902 C-terminal" evidence="2">
    <location>
        <begin position="279"/>
        <end position="362"/>
    </location>
</feature>
<comment type="caution">
    <text evidence="3">The sequence shown here is derived from an EMBL/GenBank/DDBJ whole genome shotgun (WGS) entry which is preliminary data.</text>
</comment>
<feature type="domain" description="Transposase IS110-like N-terminal" evidence="1">
    <location>
        <begin position="5"/>
        <end position="171"/>
    </location>
</feature>
<keyword evidence="4" id="KW-1185">Reference proteome</keyword>
<evidence type="ECO:0000259" key="1">
    <source>
        <dbReference type="Pfam" id="PF01548"/>
    </source>
</evidence>
<evidence type="ECO:0000313" key="3">
    <source>
        <dbReference type="EMBL" id="TRD14073.1"/>
    </source>
</evidence>
<dbReference type="PANTHER" id="PTHR33055">
    <property type="entry name" value="TRANSPOSASE FOR INSERTION SEQUENCE ELEMENT IS1111A"/>
    <property type="match status" value="1"/>
</dbReference>
<dbReference type="InterPro" id="IPR003346">
    <property type="entry name" value="Transposase_20"/>
</dbReference>
<accession>A0A547PIY2</accession>
<dbReference type="InterPro" id="IPR047650">
    <property type="entry name" value="Transpos_IS110"/>
</dbReference>
<evidence type="ECO:0000313" key="4">
    <source>
        <dbReference type="Proteomes" id="UP000318590"/>
    </source>
</evidence>
<dbReference type="Proteomes" id="UP000318590">
    <property type="component" value="Unassembled WGS sequence"/>
</dbReference>
<reference evidence="3 4" key="1">
    <citation type="submission" date="2019-06" db="EMBL/GenBank/DDBJ databases">
        <title>Paenimaribius caenipelagi gen. nov., sp. nov., isolated from a tidal flat.</title>
        <authorList>
            <person name="Yoon J.-H."/>
        </authorList>
    </citation>
    <scope>NUCLEOTIDE SEQUENCE [LARGE SCALE GENOMIC DNA]</scope>
    <source>
        <strain evidence="3 4">JBTF-M29</strain>
    </source>
</reference>
<name>A0A547PIY2_9RHOB</name>
<dbReference type="Pfam" id="PF01548">
    <property type="entry name" value="DEDD_Tnp_IS110"/>
    <property type="match status" value="1"/>
</dbReference>
<dbReference type="GO" id="GO:0003677">
    <property type="term" value="F:DNA binding"/>
    <property type="evidence" value="ECO:0007669"/>
    <property type="project" value="InterPro"/>
</dbReference>
<gene>
    <name evidence="3" type="ORF">FEV53_19565</name>
</gene>
<dbReference type="InterPro" id="IPR002525">
    <property type="entry name" value="Transp_IS110-like_N"/>
</dbReference>
<organism evidence="3 4">
    <name type="scientific">Palleronia caenipelagi</name>
    <dbReference type="NCBI Taxonomy" id="2489174"/>
    <lineage>
        <taxon>Bacteria</taxon>
        <taxon>Pseudomonadati</taxon>
        <taxon>Pseudomonadota</taxon>
        <taxon>Alphaproteobacteria</taxon>
        <taxon>Rhodobacterales</taxon>
        <taxon>Roseobacteraceae</taxon>
        <taxon>Palleronia</taxon>
    </lineage>
</organism>
<evidence type="ECO:0000259" key="2">
    <source>
        <dbReference type="Pfam" id="PF02371"/>
    </source>
</evidence>
<dbReference type="AlphaFoldDB" id="A0A547PIY2"/>